<organism evidence="1 2">
    <name type="scientific">Roseateles violae</name>
    <dbReference type="NCBI Taxonomy" id="3058042"/>
    <lineage>
        <taxon>Bacteria</taxon>
        <taxon>Pseudomonadati</taxon>
        <taxon>Pseudomonadota</taxon>
        <taxon>Betaproteobacteria</taxon>
        <taxon>Burkholderiales</taxon>
        <taxon>Sphaerotilaceae</taxon>
        <taxon>Roseateles</taxon>
    </lineage>
</organism>
<evidence type="ECO:0000313" key="1">
    <source>
        <dbReference type="EMBL" id="MDN3922525.1"/>
    </source>
</evidence>
<proteinExistence type="predicted"/>
<name>A0ABT8DW89_9BURK</name>
<evidence type="ECO:0000313" key="2">
    <source>
        <dbReference type="Proteomes" id="UP001228044"/>
    </source>
</evidence>
<reference evidence="1 2" key="1">
    <citation type="submission" date="2023-06" db="EMBL/GenBank/DDBJ databases">
        <title>Pelomonas sp. PFR6 16S ribosomal RNA gene Genome sequencing and assembly.</title>
        <authorList>
            <person name="Woo H."/>
        </authorList>
    </citation>
    <scope>NUCLEOTIDE SEQUENCE [LARGE SCALE GENOMIC DNA]</scope>
    <source>
        <strain evidence="1 2">PFR6</strain>
    </source>
</reference>
<gene>
    <name evidence="1" type="ORF">QWJ38_19720</name>
</gene>
<evidence type="ECO:0008006" key="3">
    <source>
        <dbReference type="Google" id="ProtNLM"/>
    </source>
</evidence>
<accession>A0ABT8DW89</accession>
<keyword evidence="2" id="KW-1185">Reference proteome</keyword>
<dbReference type="EMBL" id="JAUHHC010000005">
    <property type="protein sequence ID" value="MDN3922525.1"/>
    <property type="molecule type" value="Genomic_DNA"/>
</dbReference>
<sequence length="346" mass="37114">MTFPRPKSEDAQLSTGEEMKKYVVLAICSPMLLACASIDSIQSDAPGDGLVYYMPNKDFIVTVVNNDSGVSASIESSAAYPDLSQPYVLNFNRNWIGKNEIKVGVGASGLLTSAKSTTTSGISDVLKNLAASFGAAAAMTDPTKEGPCPKGSFTYVVQLKSRVEKDRKLACGLSVVFEPLRWPAETESKPVTKDELSKGRQGTGIFYRQEEPYLVQVVSTSEPSKISASAIKFSPSQATTRFLPIAKTLFASNEAEFAFTDGMPTKYDQNADGELIGLLKLPADVIGAYFEAMGKIFTSFKGKDEGQASVLAAETQLELAKIKYAACAKAIQAKDDKLILSLECGK</sequence>
<comment type="caution">
    <text evidence="1">The sequence shown here is derived from an EMBL/GenBank/DDBJ whole genome shotgun (WGS) entry which is preliminary data.</text>
</comment>
<protein>
    <recommendedName>
        <fullName evidence="3">Lipoprotein</fullName>
    </recommendedName>
</protein>
<dbReference type="PROSITE" id="PS51257">
    <property type="entry name" value="PROKAR_LIPOPROTEIN"/>
    <property type="match status" value="1"/>
</dbReference>
<dbReference type="RefSeq" id="WP_290360826.1">
    <property type="nucleotide sequence ID" value="NZ_JAUHHC010000005.1"/>
</dbReference>
<dbReference type="Proteomes" id="UP001228044">
    <property type="component" value="Unassembled WGS sequence"/>
</dbReference>